<accession>A0A087GP97</accession>
<dbReference type="InterPro" id="IPR044974">
    <property type="entry name" value="Disease_R_plants"/>
</dbReference>
<reference evidence="4" key="1">
    <citation type="journal article" date="2015" name="Nat. Plants">
        <title>Genome expansion of Arabis alpina linked with retrotransposition and reduced symmetric DNA methylation.</title>
        <authorList>
            <person name="Willing E.M."/>
            <person name="Rawat V."/>
            <person name="Mandakova T."/>
            <person name="Maumus F."/>
            <person name="James G.V."/>
            <person name="Nordstroem K.J."/>
            <person name="Becker C."/>
            <person name="Warthmann N."/>
            <person name="Chica C."/>
            <person name="Szarzynska B."/>
            <person name="Zytnicki M."/>
            <person name="Albani M.C."/>
            <person name="Kiefer C."/>
            <person name="Bergonzi S."/>
            <person name="Castaings L."/>
            <person name="Mateos J.L."/>
            <person name="Berns M.C."/>
            <person name="Bujdoso N."/>
            <person name="Piofczyk T."/>
            <person name="de Lorenzo L."/>
            <person name="Barrero-Sicilia C."/>
            <person name="Mateos I."/>
            <person name="Piednoel M."/>
            <person name="Hagmann J."/>
            <person name="Chen-Min-Tao R."/>
            <person name="Iglesias-Fernandez R."/>
            <person name="Schuster S.C."/>
            <person name="Alonso-Blanco C."/>
            <person name="Roudier F."/>
            <person name="Carbonero P."/>
            <person name="Paz-Ares J."/>
            <person name="Davis S.J."/>
            <person name="Pecinka A."/>
            <person name="Quesneville H."/>
            <person name="Colot V."/>
            <person name="Lysak M.A."/>
            <person name="Weigel D."/>
            <person name="Coupland G."/>
            <person name="Schneeberger K."/>
        </authorList>
    </citation>
    <scope>NUCLEOTIDE SEQUENCE [LARGE SCALE GENOMIC DNA]</scope>
    <source>
        <strain evidence="4">cv. Pajares</strain>
    </source>
</reference>
<keyword evidence="1" id="KW-0433">Leucine-rich repeat</keyword>
<sequence>MGKEIVCSQSKNPGEREFLVDSKDICNVLEDGTGTENVLDNLVKLQMQKSKLEKLWDGVHPLRALKDIDLRRSKNLKIIPDLSRATNLVTLNLCDCSSLEELPSSIQYLNKLEKLELSGCSNLETIPPAINLRSLLRLDLGGCSRLRRFPDISCKLRELILTETAIDEFPSNFRLENIALVYMNAMKSRIWQKDEVKKCLHISLTVLLESL</sequence>
<dbReference type="Gramene" id="KFK31699">
    <property type="protein sequence ID" value="KFK31699"/>
    <property type="gene ID" value="AALP_AA6G147700"/>
</dbReference>
<keyword evidence="4" id="KW-1185">Reference proteome</keyword>
<dbReference type="InterPro" id="IPR011713">
    <property type="entry name" value="Leu-rich_rpt_3"/>
</dbReference>
<dbReference type="Proteomes" id="UP000029120">
    <property type="component" value="Chromosome 6"/>
</dbReference>
<protein>
    <recommendedName>
        <fullName evidence="5">NB-ARC domain-containing protein</fullName>
    </recommendedName>
</protein>
<dbReference type="GO" id="GO:0006952">
    <property type="term" value="P:defense response"/>
    <property type="evidence" value="ECO:0007669"/>
    <property type="project" value="InterPro"/>
</dbReference>
<dbReference type="PANTHER" id="PTHR11017">
    <property type="entry name" value="LEUCINE-RICH REPEAT-CONTAINING PROTEIN"/>
    <property type="match status" value="1"/>
</dbReference>
<organism evidence="3 4">
    <name type="scientific">Arabis alpina</name>
    <name type="common">Alpine rock-cress</name>
    <dbReference type="NCBI Taxonomy" id="50452"/>
    <lineage>
        <taxon>Eukaryota</taxon>
        <taxon>Viridiplantae</taxon>
        <taxon>Streptophyta</taxon>
        <taxon>Embryophyta</taxon>
        <taxon>Tracheophyta</taxon>
        <taxon>Spermatophyta</taxon>
        <taxon>Magnoliopsida</taxon>
        <taxon>eudicotyledons</taxon>
        <taxon>Gunneridae</taxon>
        <taxon>Pentapetalae</taxon>
        <taxon>rosids</taxon>
        <taxon>malvids</taxon>
        <taxon>Brassicales</taxon>
        <taxon>Brassicaceae</taxon>
        <taxon>Arabideae</taxon>
        <taxon>Arabis</taxon>
    </lineage>
</organism>
<dbReference type="InterPro" id="IPR032675">
    <property type="entry name" value="LRR_dom_sf"/>
</dbReference>
<dbReference type="PANTHER" id="PTHR11017:SF227">
    <property type="entry name" value="DISEASE RESISTANCE PROTEIN RPS6"/>
    <property type="match status" value="1"/>
</dbReference>
<dbReference type="OrthoDB" id="1073078at2759"/>
<evidence type="ECO:0008006" key="5">
    <source>
        <dbReference type="Google" id="ProtNLM"/>
    </source>
</evidence>
<evidence type="ECO:0000256" key="1">
    <source>
        <dbReference type="ARBA" id="ARBA00022614"/>
    </source>
</evidence>
<evidence type="ECO:0000313" key="4">
    <source>
        <dbReference type="Proteomes" id="UP000029120"/>
    </source>
</evidence>
<dbReference type="SUPFAM" id="SSF52058">
    <property type="entry name" value="L domain-like"/>
    <property type="match status" value="1"/>
</dbReference>
<dbReference type="Gene3D" id="3.80.10.10">
    <property type="entry name" value="Ribonuclease Inhibitor"/>
    <property type="match status" value="1"/>
</dbReference>
<evidence type="ECO:0000313" key="3">
    <source>
        <dbReference type="EMBL" id="KFK31699.1"/>
    </source>
</evidence>
<dbReference type="InterPro" id="IPR001611">
    <property type="entry name" value="Leu-rich_rpt"/>
</dbReference>
<evidence type="ECO:0000256" key="2">
    <source>
        <dbReference type="ARBA" id="ARBA00022737"/>
    </source>
</evidence>
<dbReference type="EMBL" id="CM002874">
    <property type="protein sequence ID" value="KFK31699.1"/>
    <property type="molecule type" value="Genomic_DNA"/>
</dbReference>
<dbReference type="Pfam" id="PF00560">
    <property type="entry name" value="LRR_1"/>
    <property type="match status" value="2"/>
</dbReference>
<dbReference type="AlphaFoldDB" id="A0A087GP97"/>
<proteinExistence type="predicted"/>
<keyword evidence="2" id="KW-0677">Repeat</keyword>
<dbReference type="Pfam" id="PF07725">
    <property type="entry name" value="LRR_3"/>
    <property type="match status" value="1"/>
</dbReference>
<dbReference type="OMA" id="YNETHTS"/>
<name>A0A087GP97_ARAAL</name>
<gene>
    <name evidence="3" type="ordered locus">AALP_Aa6g147700</name>
</gene>